<gene>
    <name evidence="3" type="ORF">JGU71_08105</name>
</gene>
<organism evidence="3 4">
    <name type="scientific">Antrihabitans stalagmiti</name>
    <dbReference type="NCBI Taxonomy" id="2799499"/>
    <lineage>
        <taxon>Bacteria</taxon>
        <taxon>Bacillati</taxon>
        <taxon>Actinomycetota</taxon>
        <taxon>Actinomycetes</taxon>
        <taxon>Mycobacteriales</taxon>
        <taxon>Nocardiaceae</taxon>
        <taxon>Antrihabitans</taxon>
    </lineage>
</organism>
<dbReference type="Gene3D" id="3.40.50.2300">
    <property type="match status" value="1"/>
</dbReference>
<evidence type="ECO:0000313" key="4">
    <source>
        <dbReference type="Proteomes" id="UP000655868"/>
    </source>
</evidence>
<dbReference type="InterPro" id="IPR036388">
    <property type="entry name" value="WH-like_DNA-bd_sf"/>
</dbReference>
<comment type="caution">
    <text evidence="3">The sequence shown here is derived from an EMBL/GenBank/DDBJ whole genome shotgun (WGS) entry which is preliminary data.</text>
</comment>
<dbReference type="PROSITE" id="PS50987">
    <property type="entry name" value="HTH_ARSR_2"/>
    <property type="match status" value="1"/>
</dbReference>
<dbReference type="InterPro" id="IPR001845">
    <property type="entry name" value="HTH_ArsR_DNA-bd_dom"/>
</dbReference>
<dbReference type="PANTHER" id="PTHR43428">
    <property type="entry name" value="ARSENATE REDUCTASE"/>
    <property type="match status" value="1"/>
</dbReference>
<evidence type="ECO:0000256" key="1">
    <source>
        <dbReference type="ARBA" id="ARBA00022849"/>
    </source>
</evidence>
<name>A0A934NPB2_9NOCA</name>
<dbReference type="Pfam" id="PF01022">
    <property type="entry name" value="HTH_5"/>
    <property type="match status" value="1"/>
</dbReference>
<evidence type="ECO:0000259" key="2">
    <source>
        <dbReference type="PROSITE" id="PS50987"/>
    </source>
</evidence>
<dbReference type="SUPFAM" id="SSF52788">
    <property type="entry name" value="Phosphotyrosine protein phosphatases I"/>
    <property type="match status" value="1"/>
</dbReference>
<dbReference type="AlphaFoldDB" id="A0A934NPB2"/>
<dbReference type="InterPro" id="IPR036390">
    <property type="entry name" value="WH_DNA-bd_sf"/>
</dbReference>
<dbReference type="GO" id="GO:0003700">
    <property type="term" value="F:DNA-binding transcription factor activity"/>
    <property type="evidence" value="ECO:0007669"/>
    <property type="project" value="InterPro"/>
</dbReference>
<protein>
    <submittedName>
        <fullName evidence="3">Helix-turn-helix domain-containing protein</fullName>
    </submittedName>
</protein>
<dbReference type="CDD" id="cd00090">
    <property type="entry name" value="HTH_ARSR"/>
    <property type="match status" value="1"/>
</dbReference>
<feature type="domain" description="HTH arsR-type" evidence="2">
    <location>
        <begin position="4"/>
        <end position="101"/>
    </location>
</feature>
<dbReference type="PANTHER" id="PTHR43428:SF1">
    <property type="entry name" value="ARSENATE REDUCTASE"/>
    <property type="match status" value="1"/>
</dbReference>
<dbReference type="Pfam" id="PF01451">
    <property type="entry name" value="LMWPc"/>
    <property type="match status" value="1"/>
</dbReference>
<dbReference type="SMART" id="SM00418">
    <property type="entry name" value="HTH_ARSR"/>
    <property type="match status" value="1"/>
</dbReference>
<accession>A0A934NPB2</accession>
<dbReference type="RefSeq" id="WP_199703487.1">
    <property type="nucleotide sequence ID" value="NZ_JAEMNV010000002.1"/>
</dbReference>
<dbReference type="InterPro" id="IPR036196">
    <property type="entry name" value="Ptyr_pPase_sf"/>
</dbReference>
<dbReference type="SMART" id="SM00226">
    <property type="entry name" value="LMWPc"/>
    <property type="match status" value="1"/>
</dbReference>
<dbReference type="GO" id="GO:0046685">
    <property type="term" value="P:response to arsenic-containing substance"/>
    <property type="evidence" value="ECO:0007669"/>
    <property type="project" value="UniProtKB-KW"/>
</dbReference>
<dbReference type="InterPro" id="IPR023485">
    <property type="entry name" value="Ptyr_pPase"/>
</dbReference>
<dbReference type="InterPro" id="IPR011991">
    <property type="entry name" value="ArsR-like_HTH"/>
</dbReference>
<reference evidence="3" key="1">
    <citation type="submission" date="2020-12" db="EMBL/GenBank/DDBJ databases">
        <title>Antrihabitans popcorni sp. nov. and Antrihabitans auranticaus sp. nov., isolated from a larva cave.</title>
        <authorList>
            <person name="Lee S.D."/>
            <person name="Kim I.S."/>
        </authorList>
    </citation>
    <scope>NUCLEOTIDE SEQUENCE</scope>
    <source>
        <strain evidence="3">YC3-6</strain>
    </source>
</reference>
<dbReference type="Gene3D" id="1.10.10.10">
    <property type="entry name" value="Winged helix-like DNA-binding domain superfamily/Winged helix DNA-binding domain"/>
    <property type="match status" value="1"/>
</dbReference>
<keyword evidence="4" id="KW-1185">Reference proteome</keyword>
<dbReference type="SUPFAM" id="SSF46785">
    <property type="entry name" value="Winged helix' DNA-binding domain"/>
    <property type="match status" value="1"/>
</dbReference>
<keyword evidence="1" id="KW-0059">Arsenical resistance</keyword>
<dbReference type="EMBL" id="JAEMNV010000002">
    <property type="protein sequence ID" value="MBJ8338847.1"/>
    <property type="molecule type" value="Genomic_DNA"/>
</dbReference>
<evidence type="ECO:0000313" key="3">
    <source>
        <dbReference type="EMBL" id="MBJ8338847.1"/>
    </source>
</evidence>
<dbReference type="Proteomes" id="UP000655868">
    <property type="component" value="Unassembled WGS sequence"/>
</dbReference>
<proteinExistence type="predicted"/>
<sequence length="231" mass="25077">MITDSTPDLARRASIHAALADVGRLAIVDALLLADAAPSELQARVSMPSNLLAHHLRVLERAGIVSRRRSEGDRRRTYLQLVPATLDAMVPSGSRHAARVVFVCTQNSARSQLAVAVWNRHSEIPAASGGIDPAPQVHPDAVAAAKRRGLRMRPHKPRRVDDVLSPGDLVIAVCDNAHEDLPPDTLRMHWSIPDPVPANLHAAFDRTVDDLDQRIRRLVPVLDPTSNGAIA</sequence>